<dbReference type="InterPro" id="IPR036509">
    <property type="entry name" value="Met_Sox_Rdtase_MsrA_sf"/>
</dbReference>
<name>A0A1F7UKA7_9BACT</name>
<dbReference type="GO" id="GO:0008113">
    <property type="term" value="F:peptide-methionine (S)-S-oxide reductase activity"/>
    <property type="evidence" value="ECO:0007669"/>
    <property type="project" value="UniProtKB-UniRule"/>
</dbReference>
<protein>
    <recommendedName>
        <fullName evidence="4">Peptide methionine sulfoxide reductase MsrA</fullName>
        <shortName evidence="4">Protein-methionine-S-oxide reductase</shortName>
        <ecNumber evidence="4">1.8.4.11</ecNumber>
    </recommendedName>
    <alternativeName>
        <fullName evidence="4">Peptide-methionine (S)-S-oxide reductase</fullName>
        <shortName evidence="4">Peptide Met(O) reductase</shortName>
    </alternativeName>
</protein>
<evidence type="ECO:0000259" key="5">
    <source>
        <dbReference type="Pfam" id="PF01625"/>
    </source>
</evidence>
<comment type="catalytic activity">
    <reaction evidence="3 4">
        <text>[thioredoxin]-disulfide + L-methionine + H2O = L-methionine (S)-S-oxide + [thioredoxin]-dithiol</text>
        <dbReference type="Rhea" id="RHEA:19993"/>
        <dbReference type="Rhea" id="RHEA-COMP:10698"/>
        <dbReference type="Rhea" id="RHEA-COMP:10700"/>
        <dbReference type="ChEBI" id="CHEBI:15377"/>
        <dbReference type="ChEBI" id="CHEBI:29950"/>
        <dbReference type="ChEBI" id="CHEBI:50058"/>
        <dbReference type="ChEBI" id="CHEBI:57844"/>
        <dbReference type="ChEBI" id="CHEBI:58772"/>
        <dbReference type="EC" id="1.8.4.11"/>
    </reaction>
</comment>
<evidence type="ECO:0000313" key="7">
    <source>
        <dbReference type="Proteomes" id="UP000176604"/>
    </source>
</evidence>
<dbReference type="EMBL" id="MGEF01000025">
    <property type="protein sequence ID" value="OGL78716.1"/>
    <property type="molecule type" value="Genomic_DNA"/>
</dbReference>
<dbReference type="NCBIfam" id="TIGR00401">
    <property type="entry name" value="msrA"/>
    <property type="match status" value="1"/>
</dbReference>
<dbReference type="GO" id="GO:0033744">
    <property type="term" value="F:L-methionine:thioredoxin-disulfide S-oxidoreductase activity"/>
    <property type="evidence" value="ECO:0007669"/>
    <property type="project" value="RHEA"/>
</dbReference>
<dbReference type="Gene3D" id="3.30.1060.10">
    <property type="entry name" value="Peptide methionine sulphoxide reductase MsrA"/>
    <property type="match status" value="1"/>
</dbReference>
<dbReference type="PANTHER" id="PTHR43774">
    <property type="entry name" value="PEPTIDE METHIONINE SULFOXIDE REDUCTASE"/>
    <property type="match status" value="1"/>
</dbReference>
<dbReference type="SUPFAM" id="SSF55068">
    <property type="entry name" value="Peptide methionine sulfoxide reductase"/>
    <property type="match status" value="1"/>
</dbReference>
<comment type="function">
    <text evidence="4">Has an important function as a repair enzyme for proteins that have been inactivated by oxidation. Catalyzes the reversible oxidation-reduction of methionine sulfoxide in proteins to methionine.</text>
</comment>
<dbReference type="AlphaFoldDB" id="A0A1F7UKA7"/>
<dbReference type="Pfam" id="PF01625">
    <property type="entry name" value="PMSR"/>
    <property type="match status" value="1"/>
</dbReference>
<evidence type="ECO:0000256" key="4">
    <source>
        <dbReference type="HAMAP-Rule" id="MF_01401"/>
    </source>
</evidence>
<dbReference type="Proteomes" id="UP000176604">
    <property type="component" value="Unassembled WGS sequence"/>
</dbReference>
<keyword evidence="1 4" id="KW-0560">Oxidoreductase</keyword>
<dbReference type="PANTHER" id="PTHR43774:SF1">
    <property type="entry name" value="PEPTIDE METHIONINE SULFOXIDE REDUCTASE MSRA 2"/>
    <property type="match status" value="1"/>
</dbReference>
<dbReference type="HAMAP" id="MF_01401">
    <property type="entry name" value="MsrA"/>
    <property type="match status" value="1"/>
</dbReference>
<dbReference type="EC" id="1.8.4.11" evidence="4"/>
<organism evidence="6 7">
    <name type="scientific">Candidatus Uhrbacteria bacterium RIFCSPHIGHO2_12_FULL_54_23</name>
    <dbReference type="NCBI Taxonomy" id="1802397"/>
    <lineage>
        <taxon>Bacteria</taxon>
        <taxon>Candidatus Uhriibacteriota</taxon>
    </lineage>
</organism>
<evidence type="ECO:0000313" key="6">
    <source>
        <dbReference type="EMBL" id="OGL78716.1"/>
    </source>
</evidence>
<gene>
    <name evidence="4" type="primary">msrA</name>
    <name evidence="6" type="ORF">A3J43_02180</name>
</gene>
<accession>A0A1F7UKA7</accession>
<reference evidence="6 7" key="1">
    <citation type="journal article" date="2016" name="Nat. Commun.">
        <title>Thousands of microbial genomes shed light on interconnected biogeochemical processes in an aquifer system.</title>
        <authorList>
            <person name="Anantharaman K."/>
            <person name="Brown C.T."/>
            <person name="Hug L.A."/>
            <person name="Sharon I."/>
            <person name="Castelle C.J."/>
            <person name="Probst A.J."/>
            <person name="Thomas B.C."/>
            <person name="Singh A."/>
            <person name="Wilkins M.J."/>
            <person name="Karaoz U."/>
            <person name="Brodie E.L."/>
            <person name="Williams K.H."/>
            <person name="Hubbard S.S."/>
            <person name="Banfield J.F."/>
        </authorList>
    </citation>
    <scope>NUCLEOTIDE SEQUENCE [LARGE SCALE GENOMIC DNA]</scope>
</reference>
<feature type="domain" description="Peptide methionine sulphoxide reductase MsrA" evidence="5">
    <location>
        <begin position="4"/>
        <end position="161"/>
    </location>
</feature>
<proteinExistence type="inferred from homology"/>
<dbReference type="InterPro" id="IPR002569">
    <property type="entry name" value="Met_Sox_Rdtase_MsrA_dom"/>
</dbReference>
<evidence type="ECO:0000256" key="3">
    <source>
        <dbReference type="ARBA" id="ARBA00048782"/>
    </source>
</evidence>
<comment type="catalytic activity">
    <reaction evidence="2 4">
        <text>L-methionyl-[protein] + [thioredoxin]-disulfide + H2O = L-methionyl-(S)-S-oxide-[protein] + [thioredoxin]-dithiol</text>
        <dbReference type="Rhea" id="RHEA:14217"/>
        <dbReference type="Rhea" id="RHEA-COMP:10698"/>
        <dbReference type="Rhea" id="RHEA-COMP:10700"/>
        <dbReference type="Rhea" id="RHEA-COMP:12313"/>
        <dbReference type="Rhea" id="RHEA-COMP:12315"/>
        <dbReference type="ChEBI" id="CHEBI:15377"/>
        <dbReference type="ChEBI" id="CHEBI:16044"/>
        <dbReference type="ChEBI" id="CHEBI:29950"/>
        <dbReference type="ChEBI" id="CHEBI:44120"/>
        <dbReference type="ChEBI" id="CHEBI:50058"/>
        <dbReference type="EC" id="1.8.4.11"/>
    </reaction>
</comment>
<sequence>MRIAVFGGGCFWCTEAVFQDLKGVISVMPGYAGGIPSSGSGQAPTYEEVRRGKTGHAEVIQIEFDPAQIAYRDLAEIFFATHNPTTKNRQGADVGEQYRSIILYADEEQKKAAEEVMKEIQESGAFDQPIVTELKPLKEFYPAEDYHHNYYQSNPGAGYCQAVIAPKLEKFKKKYASLLKNPINIEM</sequence>
<comment type="caution">
    <text evidence="6">The sequence shown here is derived from an EMBL/GenBank/DDBJ whole genome shotgun (WGS) entry which is preliminary data.</text>
</comment>
<comment type="similarity">
    <text evidence="4">Belongs to the MsrA Met sulfoxide reductase family.</text>
</comment>
<feature type="active site" evidence="4">
    <location>
        <position position="10"/>
    </location>
</feature>
<evidence type="ECO:0000256" key="2">
    <source>
        <dbReference type="ARBA" id="ARBA00047806"/>
    </source>
</evidence>
<evidence type="ECO:0000256" key="1">
    <source>
        <dbReference type="ARBA" id="ARBA00023002"/>
    </source>
</evidence>
<dbReference type="STRING" id="1802397.A3J43_02180"/>